<dbReference type="InterPro" id="IPR027417">
    <property type="entry name" value="P-loop_NTPase"/>
</dbReference>
<dbReference type="EMBL" id="JAUSVS010000002">
    <property type="protein sequence ID" value="MDQ0463904.1"/>
    <property type="molecule type" value="Genomic_DNA"/>
</dbReference>
<dbReference type="Proteomes" id="UP001228905">
    <property type="component" value="Unassembled WGS sequence"/>
</dbReference>
<proteinExistence type="predicted"/>
<reference evidence="1 2" key="1">
    <citation type="submission" date="2023-07" db="EMBL/GenBank/DDBJ databases">
        <title>Genomic Encyclopedia of Type Strains, Phase IV (KMG-IV): sequencing the most valuable type-strain genomes for metagenomic binning, comparative biology and taxonomic classification.</title>
        <authorList>
            <person name="Goeker M."/>
        </authorList>
    </citation>
    <scope>NUCLEOTIDE SEQUENCE [LARGE SCALE GENOMIC DNA]</scope>
    <source>
        <strain evidence="1 2">DSM 18695</strain>
    </source>
</reference>
<organism evidence="1 2">
    <name type="scientific">Caulobacter ginsengisoli</name>
    <dbReference type="NCBI Taxonomy" id="400775"/>
    <lineage>
        <taxon>Bacteria</taxon>
        <taxon>Pseudomonadati</taxon>
        <taxon>Pseudomonadota</taxon>
        <taxon>Alphaproteobacteria</taxon>
        <taxon>Caulobacterales</taxon>
        <taxon>Caulobacteraceae</taxon>
        <taxon>Caulobacter</taxon>
    </lineage>
</organism>
<dbReference type="Gene3D" id="3.40.50.300">
    <property type="entry name" value="P-loop containing nucleotide triphosphate hydrolases"/>
    <property type="match status" value="1"/>
</dbReference>
<name>A0ABU0ISA5_9CAUL</name>
<dbReference type="RefSeq" id="WP_307348160.1">
    <property type="nucleotide sequence ID" value="NZ_JAUSVS010000002.1"/>
</dbReference>
<evidence type="ECO:0000313" key="1">
    <source>
        <dbReference type="EMBL" id="MDQ0463904.1"/>
    </source>
</evidence>
<accession>A0ABU0ISA5</accession>
<sequence>MRLVFLYGPAAVGKLTVGKALSQLTGWPLFHNHLTVDLVLALFPFGHPSMVRLREEIWLKAFEEGVRAGLPGMIFTFAPERTVTADFIPNTLKAVNGEVVFVELTAPIEIIEDRLDSPSRHEFRKLTSVEVLRKLRVEGALDGAAMPEPHLVLDTSRTTPDETARAIAAFLA</sequence>
<comment type="caution">
    <text evidence="1">The sequence shown here is derived from an EMBL/GenBank/DDBJ whole genome shotgun (WGS) entry which is preliminary data.</text>
</comment>
<evidence type="ECO:0000313" key="2">
    <source>
        <dbReference type="Proteomes" id="UP001228905"/>
    </source>
</evidence>
<keyword evidence="2" id="KW-1185">Reference proteome</keyword>
<dbReference type="SUPFAM" id="SSF52540">
    <property type="entry name" value="P-loop containing nucleoside triphosphate hydrolases"/>
    <property type="match status" value="1"/>
</dbReference>
<gene>
    <name evidence="1" type="ORF">QO010_001675</name>
</gene>
<protein>
    <submittedName>
        <fullName evidence="1">Chloramphenicol 3-O-phosphotransferase</fullName>
    </submittedName>
</protein>